<keyword evidence="2" id="KW-0812">Transmembrane</keyword>
<dbReference type="Proteomes" id="UP001189429">
    <property type="component" value="Unassembled WGS sequence"/>
</dbReference>
<accession>A0ABN9Q9V2</accession>
<name>A0ABN9Q9V2_9DINO</name>
<feature type="transmembrane region" description="Helical" evidence="2">
    <location>
        <begin position="272"/>
        <end position="292"/>
    </location>
</feature>
<keyword evidence="4" id="KW-1185">Reference proteome</keyword>
<evidence type="ECO:0008006" key="5">
    <source>
        <dbReference type="Google" id="ProtNLM"/>
    </source>
</evidence>
<feature type="transmembrane region" description="Helical" evidence="2">
    <location>
        <begin position="20"/>
        <end position="39"/>
    </location>
</feature>
<feature type="transmembrane region" description="Helical" evidence="2">
    <location>
        <begin position="96"/>
        <end position="113"/>
    </location>
</feature>
<dbReference type="SUPFAM" id="SSF103473">
    <property type="entry name" value="MFS general substrate transporter"/>
    <property type="match status" value="1"/>
</dbReference>
<gene>
    <name evidence="3" type="ORF">PCOR1329_LOCUS10061</name>
</gene>
<sequence length="316" mass="34063">MDLGGATVEDGAPRRGDRLAAARFNLRLIFYVWFWYRLIDSNSYGAFLDIYLSELTGGRAYFVGVVETVMSLTQVGLAFPLGYLSDKHPRSSVMRASVFLGILACICFFSAVLSDSKPGLVAAAVAYAAYKANYCGTMDMVMADCATPATAAPVAARKTQFGTLGASFGPLAQLALLAAGLGRGGSAEGAEPWSLPQLRGLILASWAAFPLIAPAQCVFRDMPLRPPAEGLRESPEGLGEPFTPTASEASSVESGPRRPPRPWWVVPALLEGFRLALVLCFGISVRYLALMFRRGTSASRPRRWPSFTSCPRCCRR</sequence>
<organism evidence="3 4">
    <name type="scientific">Prorocentrum cordatum</name>
    <dbReference type="NCBI Taxonomy" id="2364126"/>
    <lineage>
        <taxon>Eukaryota</taxon>
        <taxon>Sar</taxon>
        <taxon>Alveolata</taxon>
        <taxon>Dinophyceae</taxon>
        <taxon>Prorocentrales</taxon>
        <taxon>Prorocentraceae</taxon>
        <taxon>Prorocentrum</taxon>
    </lineage>
</organism>
<keyword evidence="2" id="KW-1133">Transmembrane helix</keyword>
<feature type="region of interest" description="Disordered" evidence="1">
    <location>
        <begin position="229"/>
        <end position="259"/>
    </location>
</feature>
<dbReference type="EMBL" id="CAUYUJ010002836">
    <property type="protein sequence ID" value="CAK0802602.1"/>
    <property type="molecule type" value="Genomic_DNA"/>
</dbReference>
<comment type="caution">
    <text evidence="3">The sequence shown here is derived from an EMBL/GenBank/DDBJ whole genome shotgun (WGS) entry which is preliminary data.</text>
</comment>
<evidence type="ECO:0000313" key="3">
    <source>
        <dbReference type="EMBL" id="CAK0802602.1"/>
    </source>
</evidence>
<feature type="compositionally biased region" description="Polar residues" evidence="1">
    <location>
        <begin position="244"/>
        <end position="253"/>
    </location>
</feature>
<evidence type="ECO:0000256" key="1">
    <source>
        <dbReference type="SAM" id="MobiDB-lite"/>
    </source>
</evidence>
<feature type="transmembrane region" description="Helical" evidence="2">
    <location>
        <begin position="59"/>
        <end position="84"/>
    </location>
</feature>
<dbReference type="PANTHER" id="PTHR23525">
    <property type="entry name" value="TRANSPORTER, PUTATIVE-RELATED"/>
    <property type="match status" value="1"/>
</dbReference>
<evidence type="ECO:0000256" key="2">
    <source>
        <dbReference type="SAM" id="Phobius"/>
    </source>
</evidence>
<proteinExistence type="predicted"/>
<evidence type="ECO:0000313" key="4">
    <source>
        <dbReference type="Proteomes" id="UP001189429"/>
    </source>
</evidence>
<keyword evidence="2" id="KW-0472">Membrane</keyword>
<dbReference type="PANTHER" id="PTHR23525:SF1">
    <property type="entry name" value="NODULIN-LIKE DOMAIN-CONTAINING PROTEIN"/>
    <property type="match status" value="1"/>
</dbReference>
<dbReference type="InterPro" id="IPR036259">
    <property type="entry name" value="MFS_trans_sf"/>
</dbReference>
<dbReference type="Gene3D" id="1.20.1250.20">
    <property type="entry name" value="MFS general substrate transporter like domains"/>
    <property type="match status" value="1"/>
</dbReference>
<reference evidence="3" key="1">
    <citation type="submission" date="2023-10" db="EMBL/GenBank/DDBJ databases">
        <authorList>
            <person name="Chen Y."/>
            <person name="Shah S."/>
            <person name="Dougan E. K."/>
            <person name="Thang M."/>
            <person name="Chan C."/>
        </authorList>
    </citation>
    <scope>NUCLEOTIDE SEQUENCE [LARGE SCALE GENOMIC DNA]</scope>
</reference>
<protein>
    <recommendedName>
        <fullName evidence="5">Solute carrier family 40 protein</fullName>
    </recommendedName>
</protein>